<feature type="region of interest" description="Disordered" evidence="1">
    <location>
        <begin position="132"/>
        <end position="158"/>
    </location>
</feature>
<dbReference type="PROSITE" id="PS51257">
    <property type="entry name" value="PROKAR_LIPOPROTEIN"/>
    <property type="match status" value="1"/>
</dbReference>
<dbReference type="Proteomes" id="UP001158576">
    <property type="component" value="Chromosome PAR"/>
</dbReference>
<organism evidence="2 3">
    <name type="scientific">Oikopleura dioica</name>
    <name type="common">Tunicate</name>
    <dbReference type="NCBI Taxonomy" id="34765"/>
    <lineage>
        <taxon>Eukaryota</taxon>
        <taxon>Metazoa</taxon>
        <taxon>Chordata</taxon>
        <taxon>Tunicata</taxon>
        <taxon>Appendicularia</taxon>
        <taxon>Copelata</taxon>
        <taxon>Oikopleuridae</taxon>
        <taxon>Oikopleura</taxon>
    </lineage>
</organism>
<dbReference type="EMBL" id="OU015568">
    <property type="protein sequence ID" value="CAG5076855.1"/>
    <property type="molecule type" value="Genomic_DNA"/>
</dbReference>
<proteinExistence type="predicted"/>
<evidence type="ECO:0000256" key="1">
    <source>
        <dbReference type="SAM" id="MobiDB-lite"/>
    </source>
</evidence>
<reference evidence="2 3" key="1">
    <citation type="submission" date="2021-04" db="EMBL/GenBank/DDBJ databases">
        <authorList>
            <person name="Bliznina A."/>
        </authorList>
    </citation>
    <scope>NUCLEOTIDE SEQUENCE [LARGE SCALE GENOMIC DNA]</scope>
</reference>
<evidence type="ECO:0000313" key="3">
    <source>
        <dbReference type="Proteomes" id="UP001158576"/>
    </source>
</evidence>
<keyword evidence="3" id="KW-1185">Reference proteome</keyword>
<protein>
    <submittedName>
        <fullName evidence="2">Oidioi.mRNA.OKI2018_I69.PAR.g8568.t1.cds</fullName>
    </submittedName>
</protein>
<sequence>MKRIFLFLSTFFAIAACAIIGVTIFFWMKAEQSGIEGTTDDGEIWMDDLFGIFDIFERTNGNKWTRVEIFIKNSTRIAYVSNKTMTKEDAREQCDLLSKRMKKKLTFPRNIFKILTPNITWKDIISHPYPEGPTPYLGDSGARSTAQGSGMKTSDQDDDQPPTFFLDASFDQNGVNGSAAILSFLEAERKKVFDDDRQYVLMKVGQHTLAYLLDSCLYLPDLSSTVKPQTVLADPIGKTYSYICANDSIFGDPEVAKIQWVERQEDIRCEILNVSKGYVEDYIIMNDVEFEWGFRPDLKGNFPENLKEIWFEQYGKYPRVEFLPGWTIKSYRESLETEEEPIKLCNSEKHGLAWKIHTEAAINEELEIGVHGELVSLNENGFM</sequence>
<gene>
    <name evidence="2" type="ORF">OKIOD_LOCUS126</name>
</gene>
<accession>A0ABN7RLY8</accession>
<name>A0ABN7RLY8_OIKDI</name>
<evidence type="ECO:0000313" key="2">
    <source>
        <dbReference type="EMBL" id="CAG5076855.1"/>
    </source>
</evidence>
<feature type="compositionally biased region" description="Polar residues" evidence="1">
    <location>
        <begin position="142"/>
        <end position="153"/>
    </location>
</feature>